<dbReference type="Pfam" id="PF01545">
    <property type="entry name" value="Cation_efflux"/>
    <property type="match status" value="1"/>
</dbReference>
<name>A0ABS2LGH3_9CELL</name>
<dbReference type="Gene3D" id="1.20.1510.10">
    <property type="entry name" value="Cation efflux protein transmembrane domain"/>
    <property type="match status" value="1"/>
</dbReference>
<gene>
    <name evidence="9" type="ORF">JOD49_001839</name>
</gene>
<evidence type="ECO:0000256" key="7">
    <source>
        <dbReference type="SAM" id="Phobius"/>
    </source>
</evidence>
<dbReference type="NCBIfam" id="TIGR01297">
    <property type="entry name" value="CDF"/>
    <property type="match status" value="1"/>
</dbReference>
<reference evidence="9 10" key="1">
    <citation type="submission" date="2021-01" db="EMBL/GenBank/DDBJ databases">
        <title>Sequencing the genomes of 1000 actinobacteria strains.</title>
        <authorList>
            <person name="Klenk H.-P."/>
        </authorList>
    </citation>
    <scope>NUCLEOTIDE SEQUENCE [LARGE SCALE GENOMIC DNA]</scope>
    <source>
        <strain evidence="9 10">DSM 46000</strain>
    </source>
</reference>
<keyword evidence="10" id="KW-1185">Reference proteome</keyword>
<dbReference type="InterPro" id="IPR002524">
    <property type="entry name" value="Cation_efflux"/>
</dbReference>
<sequence length="342" mass="36299">MTSSPGAQPPTRPVADSPRVVKTEERAESALTVIVAFGANLLIAVAKSAAAVLTGSASMVAEAVHSWADTGNEVFLLLANKRSRKPADHDHPLGFGREAYVWSMFAALGLFAVGAGVSITHGIQELVHPEPADDFGIAYAVLGVAFVLEGVSFLQANRQARKEAKKAERDLLQHVLVTSDPTLRAVFAEDAAALMGLVVAFVGIFLHQVTGSPIPDAIGSIVVGLILGVISWILIDRNRRFLVGEPAGVATRDAVLRELLADPEVDRVTYLRLEFVGPRSLYLVASVDLVGDDDEHVVAERIDALERRATAAPVIAGAVISVSPASEPSLVPSDEVSRRERT</sequence>
<keyword evidence="2" id="KW-0813">Transport</keyword>
<evidence type="ECO:0000256" key="5">
    <source>
        <dbReference type="ARBA" id="ARBA00023136"/>
    </source>
</evidence>
<feature type="domain" description="Cation efflux protein transmembrane" evidence="8">
    <location>
        <begin position="33"/>
        <end position="237"/>
    </location>
</feature>
<dbReference type="PANTHER" id="PTHR13414:SF9">
    <property type="entry name" value="PROTON-COUPLED ZINC ANTIPORTER SLC30A9, MITOCHONDRIAL"/>
    <property type="match status" value="1"/>
</dbReference>
<dbReference type="InterPro" id="IPR027469">
    <property type="entry name" value="Cation_efflux_TMD_sf"/>
</dbReference>
<keyword evidence="4 7" id="KW-1133">Transmembrane helix</keyword>
<protein>
    <submittedName>
        <fullName evidence="9">Cation diffusion facilitator family transporter</fullName>
    </submittedName>
</protein>
<dbReference type="SUPFAM" id="SSF161111">
    <property type="entry name" value="Cation efflux protein transmembrane domain-like"/>
    <property type="match status" value="1"/>
</dbReference>
<dbReference type="RefSeq" id="WP_205306937.1">
    <property type="nucleotide sequence ID" value="NZ_BAAAVF010000012.1"/>
</dbReference>
<comment type="subcellular location">
    <subcellularLocation>
        <location evidence="1">Membrane</location>
        <topology evidence="1">Multi-pass membrane protein</topology>
    </subcellularLocation>
</comment>
<evidence type="ECO:0000259" key="8">
    <source>
        <dbReference type="Pfam" id="PF01545"/>
    </source>
</evidence>
<organism evidence="9 10">
    <name type="scientific">Oerskovia jenensis</name>
    <dbReference type="NCBI Taxonomy" id="162169"/>
    <lineage>
        <taxon>Bacteria</taxon>
        <taxon>Bacillati</taxon>
        <taxon>Actinomycetota</taxon>
        <taxon>Actinomycetes</taxon>
        <taxon>Micrococcales</taxon>
        <taxon>Cellulomonadaceae</taxon>
        <taxon>Oerskovia</taxon>
    </lineage>
</organism>
<evidence type="ECO:0000256" key="6">
    <source>
        <dbReference type="SAM" id="MobiDB-lite"/>
    </source>
</evidence>
<dbReference type="InterPro" id="IPR040177">
    <property type="entry name" value="SLC30A9"/>
</dbReference>
<feature type="transmembrane region" description="Helical" evidence="7">
    <location>
        <begin position="99"/>
        <end position="123"/>
    </location>
</feature>
<keyword evidence="5 7" id="KW-0472">Membrane</keyword>
<evidence type="ECO:0000313" key="9">
    <source>
        <dbReference type="EMBL" id="MBM7478919.1"/>
    </source>
</evidence>
<evidence type="ECO:0000256" key="1">
    <source>
        <dbReference type="ARBA" id="ARBA00004141"/>
    </source>
</evidence>
<keyword evidence="3 7" id="KW-0812">Transmembrane</keyword>
<feature type="transmembrane region" description="Helical" evidence="7">
    <location>
        <begin position="217"/>
        <end position="235"/>
    </location>
</feature>
<dbReference type="EMBL" id="JAFBBO010000001">
    <property type="protein sequence ID" value="MBM7478919.1"/>
    <property type="molecule type" value="Genomic_DNA"/>
</dbReference>
<feature type="transmembrane region" description="Helical" evidence="7">
    <location>
        <begin position="135"/>
        <end position="156"/>
    </location>
</feature>
<accession>A0ABS2LGH3</accession>
<evidence type="ECO:0000256" key="4">
    <source>
        <dbReference type="ARBA" id="ARBA00022989"/>
    </source>
</evidence>
<dbReference type="PANTHER" id="PTHR13414">
    <property type="entry name" value="HUEL-CATION TRANSPORTER"/>
    <property type="match status" value="1"/>
</dbReference>
<evidence type="ECO:0000256" key="2">
    <source>
        <dbReference type="ARBA" id="ARBA00022448"/>
    </source>
</evidence>
<dbReference type="Proteomes" id="UP000698059">
    <property type="component" value="Unassembled WGS sequence"/>
</dbReference>
<feature type="transmembrane region" description="Helical" evidence="7">
    <location>
        <begin position="191"/>
        <end position="211"/>
    </location>
</feature>
<comment type="caution">
    <text evidence="9">The sequence shown here is derived from an EMBL/GenBank/DDBJ whole genome shotgun (WGS) entry which is preliminary data.</text>
</comment>
<dbReference type="InterPro" id="IPR058533">
    <property type="entry name" value="Cation_efflux_TM"/>
</dbReference>
<feature type="region of interest" description="Disordered" evidence="6">
    <location>
        <begin position="1"/>
        <end position="21"/>
    </location>
</feature>
<proteinExistence type="predicted"/>
<evidence type="ECO:0000313" key="10">
    <source>
        <dbReference type="Proteomes" id="UP000698059"/>
    </source>
</evidence>
<evidence type="ECO:0000256" key="3">
    <source>
        <dbReference type="ARBA" id="ARBA00022692"/>
    </source>
</evidence>